<name>A0ABX7IG42_9ACTO</name>
<organism evidence="8 9">
    <name type="scientific">Arcanobacterium phocisimile</name>
    <dbReference type="NCBI Taxonomy" id="1302235"/>
    <lineage>
        <taxon>Bacteria</taxon>
        <taxon>Bacillati</taxon>
        <taxon>Actinomycetota</taxon>
        <taxon>Actinomycetes</taxon>
        <taxon>Actinomycetales</taxon>
        <taxon>Actinomycetaceae</taxon>
        <taxon>Arcanobacterium</taxon>
    </lineage>
</organism>
<protein>
    <submittedName>
        <fullName evidence="8">Na+/H+ antiporter NhaC family protein</fullName>
    </submittedName>
</protein>
<dbReference type="RefSeq" id="WP_204423264.1">
    <property type="nucleotide sequence ID" value="NZ_CP070228.1"/>
</dbReference>
<dbReference type="Pfam" id="PF03553">
    <property type="entry name" value="Na_H_antiporter"/>
    <property type="match status" value="1"/>
</dbReference>
<evidence type="ECO:0000256" key="5">
    <source>
        <dbReference type="ARBA" id="ARBA00023136"/>
    </source>
</evidence>
<keyword evidence="9" id="KW-1185">Reference proteome</keyword>
<proteinExistence type="predicted"/>
<sequence length="526" mass="54826">MIEVYPFLTLVPPIVAIALVIWTKKVIVSLSAGIVTAAFFTADGSPWQACILIWKTFSGLFWDAEQGQLNSYYILILIFLLTLGVITSLVLMAGGTSAFSSWTAQRIHTGRGAQSLAAGLGTAIFVDDYFNALAVGQVARPVADQHRVSRAKLAYLIDSSSAPVAVLAPFSSWGASIIGIMAPIVVAVGVDSSDVGAFMRSAGLNYYAIAAVVLLWFTVAFDVNIGPMRSEERRARLTGEVYDPDIQVPGQLSDNLPKHEPGARRALIVPFVILVLGVLGGIGYTGYSASGSLSVLTILANTDVALSLNVGGVCGLLAAVYYYLRYTRDDAEFTKRIFGHGVVEGVKSMLPAIEILLCAWVLGGLISLLGTGAYVGTLVTAASLPAQWLVPIMFIAAGAMAFATGTSWGSFGILLPIAGDILASVPGGAEVLIAAFGAVLAGAVWGDHCSPISDTTILSSTGAGCNHITHVTTQLPYALLGASSAFIGYVVLALTGSGVAGLVATLLVLIFVASVLHRLYPLAVVK</sequence>
<dbReference type="InterPro" id="IPR018461">
    <property type="entry name" value="Na/H_Antiport_NhaC-like_C"/>
</dbReference>
<feature type="transmembrane region" description="Helical" evidence="6">
    <location>
        <begin position="427"/>
        <end position="445"/>
    </location>
</feature>
<feature type="transmembrane region" description="Helical" evidence="6">
    <location>
        <begin position="388"/>
        <end position="415"/>
    </location>
</feature>
<keyword evidence="3 6" id="KW-0812">Transmembrane</keyword>
<feature type="transmembrane region" description="Helical" evidence="6">
    <location>
        <begin position="266"/>
        <end position="284"/>
    </location>
</feature>
<comment type="subcellular location">
    <subcellularLocation>
        <location evidence="1">Cell membrane</location>
        <topology evidence="1">Multi-pass membrane protein</topology>
    </subcellularLocation>
</comment>
<reference evidence="8 9" key="1">
    <citation type="submission" date="2021-02" db="EMBL/GenBank/DDBJ databases">
        <title>Complete Genome Sequence of Arcanobacterium phocisimile strain DSM 26142T from a harbour seal.</title>
        <authorList>
            <person name="Borowiak M."/>
            <person name="Alssahen M."/>
            <person name="Malorny B."/>
            <person name="Laemmler C."/>
            <person name="Siebert U."/>
            <person name="Ploetz M."/>
            <person name="Abdulmawjood A."/>
        </authorList>
    </citation>
    <scope>NUCLEOTIDE SEQUENCE [LARGE SCALE GENOMIC DNA]</scope>
    <source>
        <strain evidence="8 9">DSM 26142</strain>
    </source>
</reference>
<feature type="domain" description="Na+/H+ antiporter NhaC-like C-terminal" evidence="7">
    <location>
        <begin position="164"/>
        <end position="493"/>
    </location>
</feature>
<keyword evidence="5 6" id="KW-0472">Membrane</keyword>
<feature type="transmembrane region" description="Helical" evidence="6">
    <location>
        <begin position="355"/>
        <end position="376"/>
    </location>
</feature>
<evidence type="ECO:0000256" key="6">
    <source>
        <dbReference type="SAM" id="Phobius"/>
    </source>
</evidence>
<evidence type="ECO:0000256" key="1">
    <source>
        <dbReference type="ARBA" id="ARBA00004651"/>
    </source>
</evidence>
<feature type="transmembrane region" description="Helical" evidence="6">
    <location>
        <begin position="6"/>
        <end position="23"/>
    </location>
</feature>
<dbReference type="PANTHER" id="PTHR43478:SF1">
    <property type="entry name" value="NA+_H+ ANTIPORTER NHAC-LIKE C-TERMINAL DOMAIN-CONTAINING PROTEIN"/>
    <property type="match status" value="1"/>
</dbReference>
<accession>A0ABX7IG42</accession>
<keyword evidence="4 6" id="KW-1133">Transmembrane helix</keyword>
<evidence type="ECO:0000256" key="2">
    <source>
        <dbReference type="ARBA" id="ARBA00022475"/>
    </source>
</evidence>
<feature type="transmembrane region" description="Helical" evidence="6">
    <location>
        <begin position="74"/>
        <end position="99"/>
    </location>
</feature>
<keyword evidence="2" id="KW-1003">Cell membrane</keyword>
<feature type="transmembrane region" description="Helical" evidence="6">
    <location>
        <begin position="304"/>
        <end position="324"/>
    </location>
</feature>
<feature type="transmembrane region" description="Helical" evidence="6">
    <location>
        <begin position="30"/>
        <end position="54"/>
    </location>
</feature>
<feature type="transmembrane region" description="Helical" evidence="6">
    <location>
        <begin position="206"/>
        <end position="226"/>
    </location>
</feature>
<gene>
    <name evidence="8" type="ORF">JTE88_05265</name>
</gene>
<evidence type="ECO:0000259" key="7">
    <source>
        <dbReference type="Pfam" id="PF03553"/>
    </source>
</evidence>
<evidence type="ECO:0000313" key="9">
    <source>
        <dbReference type="Proteomes" id="UP000602653"/>
    </source>
</evidence>
<evidence type="ECO:0000313" key="8">
    <source>
        <dbReference type="EMBL" id="QRV01524.1"/>
    </source>
</evidence>
<dbReference type="EMBL" id="CP070228">
    <property type="protein sequence ID" value="QRV01524.1"/>
    <property type="molecule type" value="Genomic_DNA"/>
</dbReference>
<feature type="transmembrane region" description="Helical" evidence="6">
    <location>
        <begin position="486"/>
        <end position="516"/>
    </location>
</feature>
<feature type="transmembrane region" description="Helical" evidence="6">
    <location>
        <begin position="164"/>
        <end position="186"/>
    </location>
</feature>
<evidence type="ECO:0000256" key="3">
    <source>
        <dbReference type="ARBA" id="ARBA00022692"/>
    </source>
</evidence>
<evidence type="ECO:0000256" key="4">
    <source>
        <dbReference type="ARBA" id="ARBA00022989"/>
    </source>
</evidence>
<dbReference type="Proteomes" id="UP000602653">
    <property type="component" value="Chromosome"/>
</dbReference>
<dbReference type="PANTHER" id="PTHR43478">
    <property type="entry name" value="NA+/H+ ANTIPORTER-RELATED"/>
    <property type="match status" value="1"/>
</dbReference>